<name>A0A818R967_9BILA</name>
<dbReference type="PRINTS" id="PR00248">
    <property type="entry name" value="GPCRMGR"/>
</dbReference>
<evidence type="ECO:0000313" key="12">
    <source>
        <dbReference type="EMBL" id="CAF3646770.1"/>
    </source>
</evidence>
<sequence>MWYCSYFVLLYIFVFVNLTISKQIPLIGLFTSTNHDNNSSSSSSLVINYAVNHLKTIDNLTSELLIQHSEQDIPCDMAIGTKMVFDMIHRKPRPLAIFSGSCQTVASAIAETAGIYDMTIIIYSETSSLFTAREKYPSLIRTVPGDSQHNIARKLLLKTYNWRRFGILYQYERQYTMPVTRFNDLLHEDGIEWENALSKGISFNDLDETHGNRTRNSLKDAFDELQRNNIRIILGNFNSTMAIRIFCEAFRYNLYGSRFQWIIVGYYEPEWWLKNEGPCNTSEILVALNGTLQTRVAESRYDDNTRTIADLTPAQFKFDLSRLKTSSYYKHSYFVGYEFDAILTLTSAFEKLDNSLLKQNCSNNFSNDFIWRQSCWRTELIDIIKKVDIEGVTGRIRFNNGDRIGEIAIEQILVSHSGKSNNVEIVKLFVAIPTDQLKYVLLYAKNGRNVTWHGYAPPNDRIKRIDRAQRISVLTYTIIAIASGIGIFLAIGFFVFNIIFRTHRFIRMSSPQINNLIIAGCIFSYISVLLMGIDSTLLGKRYSDAAMNFICAARIWILSIGFTISFGAIFSKTWRVHTIFTNVDAQKRAIKDIRLFMIVGTLLAIDTVILSAWQIIDPLKIHKYKSQTQTTDEDIMILWSHEECRSNRRSIWVTMQSIYKGVLMVIGSRFAWATRNVHIAALNDSKYVGMSLYNVVLLSITTAVVGYFLRDQHERSYILTSTFILLCVTITLCLVFVPKFLEVAKDPRSEAKPQRVIVSTAGAKSHSSPPPVQEKEKKISVKDNEQAILKMKQLTNQNDVLKLSANKCDELINKLLSALEEANGKQYQFEIFIPTSTILMDDITHTHESDWLLADENQLTK</sequence>
<dbReference type="InterPro" id="IPR017978">
    <property type="entry name" value="GPCR_3_C"/>
</dbReference>
<keyword evidence="2" id="KW-1003">Cell membrane</keyword>
<evidence type="ECO:0000256" key="8">
    <source>
        <dbReference type="ARBA" id="ARBA00023180"/>
    </source>
</evidence>
<dbReference type="InterPro" id="IPR001828">
    <property type="entry name" value="ANF_lig-bd_rcpt"/>
</dbReference>
<dbReference type="PANTHER" id="PTHR10519">
    <property type="entry name" value="GABA-B RECEPTOR"/>
    <property type="match status" value="1"/>
</dbReference>
<dbReference type="GO" id="GO:0038039">
    <property type="term" value="C:G protein-coupled receptor heterodimeric complex"/>
    <property type="evidence" value="ECO:0007669"/>
    <property type="project" value="TreeGrafter"/>
</dbReference>
<evidence type="ECO:0000256" key="3">
    <source>
        <dbReference type="ARBA" id="ARBA00022692"/>
    </source>
</evidence>
<proteinExistence type="predicted"/>
<reference evidence="12" key="1">
    <citation type="submission" date="2021-02" db="EMBL/GenBank/DDBJ databases">
        <authorList>
            <person name="Nowell W R."/>
        </authorList>
    </citation>
    <scope>NUCLEOTIDE SEQUENCE</scope>
</reference>
<dbReference type="CDD" id="cd06366">
    <property type="entry name" value="PBP1_GABAb_receptor"/>
    <property type="match status" value="1"/>
</dbReference>
<keyword evidence="3 10" id="KW-0812">Transmembrane</keyword>
<keyword evidence="4 10" id="KW-1133">Transmembrane helix</keyword>
<dbReference type="Proteomes" id="UP000663844">
    <property type="component" value="Unassembled WGS sequence"/>
</dbReference>
<dbReference type="InterPro" id="IPR000337">
    <property type="entry name" value="GPCR_3"/>
</dbReference>
<dbReference type="PRINTS" id="PR01177">
    <property type="entry name" value="GABAB1RECPTR"/>
</dbReference>
<feature type="transmembrane region" description="Helical" evidence="10">
    <location>
        <begin position="512"/>
        <end position="533"/>
    </location>
</feature>
<organism evidence="12 13">
    <name type="scientific">Adineta steineri</name>
    <dbReference type="NCBI Taxonomy" id="433720"/>
    <lineage>
        <taxon>Eukaryota</taxon>
        <taxon>Metazoa</taxon>
        <taxon>Spiralia</taxon>
        <taxon>Gnathifera</taxon>
        <taxon>Rotifera</taxon>
        <taxon>Eurotatoria</taxon>
        <taxon>Bdelloidea</taxon>
        <taxon>Adinetida</taxon>
        <taxon>Adinetidae</taxon>
        <taxon>Adineta</taxon>
    </lineage>
</organism>
<accession>A0A818R967</accession>
<evidence type="ECO:0000313" key="13">
    <source>
        <dbReference type="Proteomes" id="UP000663844"/>
    </source>
</evidence>
<dbReference type="EMBL" id="CAJOAZ010000430">
    <property type="protein sequence ID" value="CAF3646770.1"/>
    <property type="molecule type" value="Genomic_DNA"/>
</dbReference>
<evidence type="ECO:0000256" key="2">
    <source>
        <dbReference type="ARBA" id="ARBA00022475"/>
    </source>
</evidence>
<feature type="transmembrane region" description="Helical" evidence="10">
    <location>
        <begin position="716"/>
        <end position="737"/>
    </location>
</feature>
<dbReference type="Pfam" id="PF01094">
    <property type="entry name" value="ANF_receptor"/>
    <property type="match status" value="1"/>
</dbReference>
<keyword evidence="8" id="KW-0325">Glycoprotein</keyword>
<dbReference type="GO" id="GO:0004965">
    <property type="term" value="F:G protein-coupled GABA receptor activity"/>
    <property type="evidence" value="ECO:0007669"/>
    <property type="project" value="InterPro"/>
</dbReference>
<feature type="transmembrane region" description="Helical" evidence="10">
    <location>
        <begin position="595"/>
        <end position="616"/>
    </location>
</feature>
<gene>
    <name evidence="12" type="ORF">OXD698_LOCUS8784</name>
</gene>
<feature type="transmembrane region" description="Helical" evidence="10">
    <location>
        <begin position="473"/>
        <end position="500"/>
    </location>
</feature>
<dbReference type="InterPro" id="IPR017979">
    <property type="entry name" value="GPCR_3_CS"/>
</dbReference>
<dbReference type="Pfam" id="PF00003">
    <property type="entry name" value="7tm_3"/>
    <property type="match status" value="1"/>
</dbReference>
<feature type="domain" description="G-protein coupled receptors family 3 profile" evidence="11">
    <location>
        <begin position="550"/>
        <end position="759"/>
    </location>
</feature>
<evidence type="ECO:0000256" key="10">
    <source>
        <dbReference type="SAM" id="Phobius"/>
    </source>
</evidence>
<protein>
    <recommendedName>
        <fullName evidence="11">G-protein coupled receptors family 3 profile domain-containing protein</fullName>
    </recommendedName>
</protein>
<keyword evidence="7" id="KW-0675">Receptor</keyword>
<dbReference type="PANTHER" id="PTHR10519:SF74">
    <property type="entry name" value="GAMMA-AMINOBUTYRIC ACID TYPE B RECEPTOR SUBUNIT 2"/>
    <property type="match status" value="1"/>
</dbReference>
<comment type="subcellular location">
    <subcellularLocation>
        <location evidence="1">Cell membrane</location>
        <topology evidence="1">Multi-pass membrane protein</topology>
    </subcellularLocation>
</comment>
<evidence type="ECO:0000256" key="1">
    <source>
        <dbReference type="ARBA" id="ARBA00004651"/>
    </source>
</evidence>
<feature type="transmembrane region" description="Helical" evidence="10">
    <location>
        <begin position="691"/>
        <end position="709"/>
    </location>
</feature>
<dbReference type="GO" id="GO:0007214">
    <property type="term" value="P:gamma-aminobutyric acid signaling pathway"/>
    <property type="evidence" value="ECO:0007669"/>
    <property type="project" value="TreeGrafter"/>
</dbReference>
<dbReference type="PROSITE" id="PS50259">
    <property type="entry name" value="G_PROTEIN_RECEP_F3_4"/>
    <property type="match status" value="1"/>
</dbReference>
<dbReference type="InterPro" id="IPR002455">
    <property type="entry name" value="GPCR3_GABA-B"/>
</dbReference>
<keyword evidence="9" id="KW-0807">Transducer</keyword>
<dbReference type="InterPro" id="IPR028082">
    <property type="entry name" value="Peripla_BP_I"/>
</dbReference>
<evidence type="ECO:0000256" key="7">
    <source>
        <dbReference type="ARBA" id="ARBA00023170"/>
    </source>
</evidence>
<evidence type="ECO:0000256" key="9">
    <source>
        <dbReference type="ARBA" id="ARBA00023224"/>
    </source>
</evidence>
<evidence type="ECO:0000256" key="6">
    <source>
        <dbReference type="ARBA" id="ARBA00023136"/>
    </source>
</evidence>
<evidence type="ECO:0000256" key="4">
    <source>
        <dbReference type="ARBA" id="ARBA00022989"/>
    </source>
</evidence>
<dbReference type="Gene3D" id="3.40.50.2300">
    <property type="match status" value="2"/>
</dbReference>
<keyword evidence="6 10" id="KW-0472">Membrane</keyword>
<comment type="caution">
    <text evidence="12">The sequence shown here is derived from an EMBL/GenBank/DDBJ whole genome shotgun (WGS) entry which is preliminary data.</text>
</comment>
<dbReference type="PROSITE" id="PS00981">
    <property type="entry name" value="G_PROTEIN_RECEP_F3_3"/>
    <property type="match status" value="1"/>
</dbReference>
<feature type="transmembrane region" description="Helical" evidence="10">
    <location>
        <begin position="545"/>
        <end position="570"/>
    </location>
</feature>
<keyword evidence="5" id="KW-0297">G-protein coupled receptor</keyword>
<dbReference type="SUPFAM" id="SSF53822">
    <property type="entry name" value="Periplasmic binding protein-like I"/>
    <property type="match status" value="1"/>
</dbReference>
<dbReference type="AlphaFoldDB" id="A0A818R967"/>
<evidence type="ECO:0000259" key="11">
    <source>
        <dbReference type="PROSITE" id="PS50259"/>
    </source>
</evidence>
<evidence type="ECO:0000256" key="5">
    <source>
        <dbReference type="ARBA" id="ARBA00023040"/>
    </source>
</evidence>
<dbReference type="PRINTS" id="PR01176">
    <property type="entry name" value="GABABRECEPTR"/>
</dbReference>